<dbReference type="InterPro" id="IPR036388">
    <property type="entry name" value="WH-like_DNA-bd_sf"/>
</dbReference>
<dbReference type="InterPro" id="IPR000835">
    <property type="entry name" value="HTH_MarR-typ"/>
</dbReference>
<gene>
    <name evidence="2" type="ORF">AWB85_08560</name>
</gene>
<dbReference type="EMBL" id="LQYE01000023">
    <property type="protein sequence ID" value="OAT68354.1"/>
    <property type="molecule type" value="Genomic_DNA"/>
</dbReference>
<evidence type="ECO:0000313" key="3">
    <source>
        <dbReference type="Proteomes" id="UP000186919"/>
    </source>
</evidence>
<dbReference type="InterPro" id="IPR036390">
    <property type="entry name" value="WH_DNA-bd_sf"/>
</dbReference>
<feature type="domain" description="HTH marR-type" evidence="1">
    <location>
        <begin position="31"/>
        <end position="130"/>
    </location>
</feature>
<organism evidence="2 3">
    <name type="scientific">Mycobacteroides immunogenum</name>
    <dbReference type="NCBI Taxonomy" id="83262"/>
    <lineage>
        <taxon>Bacteria</taxon>
        <taxon>Bacillati</taxon>
        <taxon>Actinomycetota</taxon>
        <taxon>Actinomycetes</taxon>
        <taxon>Mycobacteriales</taxon>
        <taxon>Mycobacteriaceae</taxon>
        <taxon>Mycobacteroides</taxon>
    </lineage>
</organism>
<accession>A0A179V9E3</accession>
<evidence type="ECO:0000313" key="2">
    <source>
        <dbReference type="EMBL" id="OAT68354.1"/>
    </source>
</evidence>
<dbReference type="SUPFAM" id="SSF46785">
    <property type="entry name" value="Winged helix' DNA-binding domain"/>
    <property type="match status" value="1"/>
</dbReference>
<dbReference type="RefSeq" id="WP_064630690.1">
    <property type="nucleotide sequence ID" value="NZ_LQYE01000023.1"/>
</dbReference>
<dbReference type="Pfam" id="PF12802">
    <property type="entry name" value="MarR_2"/>
    <property type="match status" value="1"/>
</dbReference>
<evidence type="ECO:0000259" key="1">
    <source>
        <dbReference type="SMART" id="SM00347"/>
    </source>
</evidence>
<reference evidence="2 3" key="1">
    <citation type="submission" date="2016-01" db="EMBL/GenBank/DDBJ databases">
        <title>Mycobacterium immunogenum strain CD11_6 genome sequencing and assembly.</title>
        <authorList>
            <person name="Kaur G."/>
            <person name="Nair G.R."/>
            <person name="Mayilraj S."/>
        </authorList>
    </citation>
    <scope>NUCLEOTIDE SEQUENCE [LARGE SCALE GENOMIC DNA]</scope>
    <source>
        <strain evidence="2 3">CD11-6</strain>
    </source>
</reference>
<comment type="caution">
    <text evidence="2">The sequence shown here is derived from an EMBL/GenBank/DDBJ whole genome shotgun (WGS) entry which is preliminary data.</text>
</comment>
<dbReference type="Gene3D" id="1.10.10.10">
    <property type="entry name" value="Winged helix-like DNA-binding domain superfamily/Winged helix DNA-binding domain"/>
    <property type="match status" value="1"/>
</dbReference>
<dbReference type="SMART" id="SM00347">
    <property type="entry name" value="HTH_MARR"/>
    <property type="match status" value="1"/>
</dbReference>
<name>A0A179V9E3_9MYCO</name>
<dbReference type="Proteomes" id="UP000186919">
    <property type="component" value="Unassembled WGS sequence"/>
</dbReference>
<proteinExistence type="predicted"/>
<dbReference type="AlphaFoldDB" id="A0A179V9E3"/>
<dbReference type="GO" id="GO:0003700">
    <property type="term" value="F:DNA-binding transcription factor activity"/>
    <property type="evidence" value="ECO:0007669"/>
    <property type="project" value="InterPro"/>
</dbReference>
<protein>
    <submittedName>
        <fullName evidence="2">MarR family transcriptional regulator</fullName>
    </submittedName>
</protein>
<sequence length="146" mass="15156">MLTDAVDEIASSCLAVRVRLLGRAVTGVYDRALEGQGVSIAQVNLMAALGKAGPCSPARIGEVLQLERSTVSRNLGLLIRHGWVEAVSSDAKGVREVALTASGSEKVQSVMPEWRRAQEEAALLLGAGGVKAVRALAANIGLLPGD</sequence>